<dbReference type="RefSeq" id="WP_264489439.1">
    <property type="nucleotide sequence ID" value="NZ_JAPDDT010000013.1"/>
</dbReference>
<evidence type="ECO:0000313" key="3">
    <source>
        <dbReference type="EMBL" id="MCW1925334.1"/>
    </source>
</evidence>
<organism evidence="3 4">
    <name type="scientific">Luteolibacter arcticus</name>
    <dbReference type="NCBI Taxonomy" id="1581411"/>
    <lineage>
        <taxon>Bacteria</taxon>
        <taxon>Pseudomonadati</taxon>
        <taxon>Verrucomicrobiota</taxon>
        <taxon>Verrucomicrobiia</taxon>
        <taxon>Verrucomicrobiales</taxon>
        <taxon>Verrucomicrobiaceae</taxon>
        <taxon>Luteolibacter</taxon>
    </lineage>
</organism>
<keyword evidence="2" id="KW-0732">Signal</keyword>
<dbReference type="Proteomes" id="UP001320876">
    <property type="component" value="Unassembled WGS sequence"/>
</dbReference>
<dbReference type="EMBL" id="JAPDDT010000013">
    <property type="protein sequence ID" value="MCW1925334.1"/>
    <property type="molecule type" value="Genomic_DNA"/>
</dbReference>
<keyword evidence="4" id="KW-1185">Reference proteome</keyword>
<feature type="compositionally biased region" description="Low complexity" evidence="1">
    <location>
        <begin position="155"/>
        <end position="164"/>
    </location>
</feature>
<accession>A0ABT3GP91</accession>
<feature type="signal peptide" evidence="2">
    <location>
        <begin position="1"/>
        <end position="15"/>
    </location>
</feature>
<evidence type="ECO:0000256" key="1">
    <source>
        <dbReference type="SAM" id="MobiDB-lite"/>
    </source>
</evidence>
<feature type="region of interest" description="Disordered" evidence="1">
    <location>
        <begin position="125"/>
        <end position="176"/>
    </location>
</feature>
<comment type="caution">
    <text evidence="3">The sequence shown here is derived from an EMBL/GenBank/DDBJ whole genome shotgun (WGS) entry which is preliminary data.</text>
</comment>
<protein>
    <submittedName>
        <fullName evidence="3">Uncharacterized protein</fullName>
    </submittedName>
</protein>
<reference evidence="3 4" key="1">
    <citation type="submission" date="2022-10" db="EMBL/GenBank/DDBJ databases">
        <title>Luteolibacter arcticus strain CCTCC AB 2014275, whole genome shotgun sequencing project.</title>
        <authorList>
            <person name="Zhao G."/>
            <person name="Shen L."/>
        </authorList>
    </citation>
    <scope>NUCLEOTIDE SEQUENCE [LARGE SCALE GENOMIC DNA]</scope>
    <source>
        <strain evidence="3 4">CCTCC AB 2014275</strain>
    </source>
</reference>
<gene>
    <name evidence="3" type="ORF">OKA05_22430</name>
</gene>
<dbReference type="PROSITE" id="PS51257">
    <property type="entry name" value="PROKAR_LIPOPROTEIN"/>
    <property type="match status" value="1"/>
</dbReference>
<feature type="chain" id="PRO_5047372325" evidence="2">
    <location>
        <begin position="16"/>
        <end position="176"/>
    </location>
</feature>
<proteinExistence type="predicted"/>
<name>A0ABT3GP91_9BACT</name>
<evidence type="ECO:0000256" key="2">
    <source>
        <dbReference type="SAM" id="SignalP"/>
    </source>
</evidence>
<evidence type="ECO:0000313" key="4">
    <source>
        <dbReference type="Proteomes" id="UP001320876"/>
    </source>
</evidence>
<sequence>MRIALLLLTFAAASAGCHKTTVTTTSSTVATSPDTLIAGTIIRSAGTWSAHKARTTQKLDVTVSGNSISWTIDTMEQLPGGGSSGGSGSSGMTLSSPTDPWFIFVESPRHLWFFNGTTDLTYSLSDGGGSRSGPAIHAGKLMPTNEKIPPDLVRQLPPDLQKQLPPVPPKEERPSL</sequence>